<dbReference type="InterPro" id="IPR053729">
    <property type="entry name" value="MAD2L1BP_domain_sf"/>
</dbReference>
<dbReference type="Gene3D" id="3.30.900.20">
    <property type="match status" value="1"/>
</dbReference>
<evidence type="ECO:0000313" key="1">
    <source>
        <dbReference type="Proteomes" id="UP000887561"/>
    </source>
</evidence>
<keyword evidence="1" id="KW-1185">Reference proteome</keyword>
<protein>
    <submittedName>
        <fullName evidence="2">HORMA domain-containing protein</fullName>
    </submittedName>
</protein>
<reference evidence="2" key="1">
    <citation type="submission" date="2022-11" db="UniProtKB">
        <authorList>
            <consortium name="WormBaseParasite"/>
        </authorList>
    </citation>
    <scope>IDENTIFICATION</scope>
</reference>
<evidence type="ECO:0000313" key="2">
    <source>
        <dbReference type="WBParaSite" id="scaffold7785_cov167.g12410"/>
    </source>
</evidence>
<dbReference type="WBParaSite" id="scaffold7785_cov167.g12410">
    <property type="protein sequence ID" value="scaffold7785_cov167.g12410"/>
    <property type="gene ID" value="scaffold7785_cov167.g12410"/>
</dbReference>
<proteinExistence type="predicted"/>
<sequence>MLYTNSIDIDVNRCLCIHSISQPLWDPLEEDWEKDLPLGKISLIKSKHFTKIIVKLVDITLQSLLYQRQIIPEPVLTLSKGDSYISQQFRSVYEKVAQILQKTFRSPNAKLISEFIILLGSAPYSPKEIYRIKCRNDEHEIEKISILENNGEKKEEVNCCEELSAKEKRLIFSAIALSKTAVEHFENCPIPGKTDKVFMFIKTTDKLQTWAEGLNEDLSFKLPENIPRKRQIRQLRIKGIFELF</sequence>
<dbReference type="AlphaFoldDB" id="A0A915N797"/>
<dbReference type="Proteomes" id="UP000887561">
    <property type="component" value="Unplaced"/>
</dbReference>
<name>A0A915N797_MELJA</name>
<accession>A0A915N797</accession>
<organism evidence="1 2">
    <name type="scientific">Meloidogyne javanica</name>
    <name type="common">Root-knot nematode worm</name>
    <dbReference type="NCBI Taxonomy" id="6303"/>
    <lineage>
        <taxon>Eukaryota</taxon>
        <taxon>Metazoa</taxon>
        <taxon>Ecdysozoa</taxon>
        <taxon>Nematoda</taxon>
        <taxon>Chromadorea</taxon>
        <taxon>Rhabditida</taxon>
        <taxon>Tylenchina</taxon>
        <taxon>Tylenchomorpha</taxon>
        <taxon>Tylenchoidea</taxon>
        <taxon>Meloidogynidae</taxon>
        <taxon>Meloidogyninae</taxon>
        <taxon>Meloidogyne</taxon>
        <taxon>Meloidogyne incognita group</taxon>
    </lineage>
</organism>